<protein>
    <submittedName>
        <fullName evidence="2">Uncharacterized protein</fullName>
    </submittedName>
</protein>
<evidence type="ECO:0000313" key="2">
    <source>
        <dbReference type="EMBL" id="KAJ9576587.1"/>
    </source>
</evidence>
<feature type="compositionally biased region" description="Low complexity" evidence="1">
    <location>
        <begin position="35"/>
        <end position="53"/>
    </location>
</feature>
<organism evidence="2 3">
    <name type="scientific">Diploptera punctata</name>
    <name type="common">Pacific beetle cockroach</name>
    <dbReference type="NCBI Taxonomy" id="6984"/>
    <lineage>
        <taxon>Eukaryota</taxon>
        <taxon>Metazoa</taxon>
        <taxon>Ecdysozoa</taxon>
        <taxon>Arthropoda</taxon>
        <taxon>Hexapoda</taxon>
        <taxon>Insecta</taxon>
        <taxon>Pterygota</taxon>
        <taxon>Neoptera</taxon>
        <taxon>Polyneoptera</taxon>
        <taxon>Dictyoptera</taxon>
        <taxon>Blattodea</taxon>
        <taxon>Blaberoidea</taxon>
        <taxon>Blaberidae</taxon>
        <taxon>Diplopterinae</taxon>
        <taxon>Diploptera</taxon>
    </lineage>
</organism>
<feature type="compositionally biased region" description="Polar residues" evidence="1">
    <location>
        <begin position="54"/>
        <end position="70"/>
    </location>
</feature>
<reference evidence="2" key="2">
    <citation type="submission" date="2023-05" db="EMBL/GenBank/DDBJ databases">
        <authorList>
            <person name="Fouks B."/>
        </authorList>
    </citation>
    <scope>NUCLEOTIDE SEQUENCE</scope>
    <source>
        <strain evidence="2">Stay&amp;Tobe</strain>
        <tissue evidence="2">Testes</tissue>
    </source>
</reference>
<evidence type="ECO:0000256" key="1">
    <source>
        <dbReference type="SAM" id="MobiDB-lite"/>
    </source>
</evidence>
<feature type="non-terminal residue" evidence="2">
    <location>
        <position position="1"/>
    </location>
</feature>
<evidence type="ECO:0000313" key="3">
    <source>
        <dbReference type="Proteomes" id="UP001233999"/>
    </source>
</evidence>
<dbReference type="EMBL" id="JASPKZ010009649">
    <property type="protein sequence ID" value="KAJ9576587.1"/>
    <property type="molecule type" value="Genomic_DNA"/>
</dbReference>
<name>A0AAD7ZAF8_DIPPU</name>
<comment type="caution">
    <text evidence="2">The sequence shown here is derived from an EMBL/GenBank/DDBJ whole genome shotgun (WGS) entry which is preliminary data.</text>
</comment>
<sequence length="176" mass="19288">MSQFAFTNELNNCLKMDGPLTKGPLPRWQRKCLESSTSSNTSLNISKSKLSTSVNASFSKSPNKLNNSSAEGLVTKKSPSRTPGAKTPHGGDRFIPVRSTTNFELGHFKLPMDEATDDGDKLRNCSIEEKGYEVLPDADKGNKMKRKGACLRTCTVVDLESMKILSYRSKAPQAPD</sequence>
<accession>A0AAD7ZAF8</accession>
<dbReference type="Proteomes" id="UP001233999">
    <property type="component" value="Unassembled WGS sequence"/>
</dbReference>
<reference evidence="2" key="1">
    <citation type="journal article" date="2023" name="IScience">
        <title>Live-bearing cockroach genome reveals convergent evolutionary mechanisms linked to viviparity in insects and beyond.</title>
        <authorList>
            <person name="Fouks B."/>
            <person name="Harrison M.C."/>
            <person name="Mikhailova A.A."/>
            <person name="Marchal E."/>
            <person name="English S."/>
            <person name="Carruthers M."/>
            <person name="Jennings E.C."/>
            <person name="Chiamaka E.L."/>
            <person name="Frigard R.A."/>
            <person name="Pippel M."/>
            <person name="Attardo G.M."/>
            <person name="Benoit J.B."/>
            <person name="Bornberg-Bauer E."/>
            <person name="Tobe S.S."/>
        </authorList>
    </citation>
    <scope>NUCLEOTIDE SEQUENCE</scope>
    <source>
        <strain evidence="2">Stay&amp;Tobe</strain>
    </source>
</reference>
<feature type="region of interest" description="Disordered" evidence="1">
    <location>
        <begin position="32"/>
        <end position="95"/>
    </location>
</feature>
<gene>
    <name evidence="2" type="ORF">L9F63_025518</name>
</gene>
<dbReference type="AlphaFoldDB" id="A0AAD7ZAF8"/>
<proteinExistence type="predicted"/>
<keyword evidence="3" id="KW-1185">Reference proteome</keyword>